<accession>A0A829Q786</accession>
<organism evidence="1 2">
    <name type="scientific">Mycobacteroides abscessus 21</name>
    <dbReference type="NCBI Taxonomy" id="1299324"/>
    <lineage>
        <taxon>Bacteria</taxon>
        <taxon>Bacillati</taxon>
        <taxon>Actinomycetota</taxon>
        <taxon>Actinomycetes</taxon>
        <taxon>Mycobacteriales</taxon>
        <taxon>Mycobacteriaceae</taxon>
        <taxon>Mycobacteroides</taxon>
        <taxon>Mycobacteroides abscessus</taxon>
    </lineage>
</organism>
<dbReference type="AlphaFoldDB" id="A0A829Q786"/>
<name>A0A829Q786_9MYCO</name>
<dbReference type="Proteomes" id="UP000020103">
    <property type="component" value="Unassembled WGS sequence"/>
</dbReference>
<sequence length="52" mass="5711">MLHAIQSTYVRALGHVSFDTPPFGGHVRYAPAMRRRVGENGPGEFGAWVLVT</sequence>
<evidence type="ECO:0000313" key="1">
    <source>
        <dbReference type="EMBL" id="EUA48962.1"/>
    </source>
</evidence>
<dbReference type="EMBL" id="JAOF01000001">
    <property type="protein sequence ID" value="EUA48962.1"/>
    <property type="molecule type" value="Genomic_DNA"/>
</dbReference>
<proteinExistence type="predicted"/>
<reference evidence="1 2" key="1">
    <citation type="submission" date="2013-12" db="EMBL/GenBank/DDBJ databases">
        <authorList>
            <person name="Madinger N."/>
            <person name="Lenaerts A."/>
            <person name="Ordway D."/>
            <person name="DeGroote M.A."/>
            <person name="Parker T."/>
            <person name="Sizemore C."/>
            <person name="Tallon L.J."/>
            <person name="Sadzewicz L.K."/>
            <person name="Sengamalay N."/>
            <person name="Fraser C.M."/>
            <person name="Hine E."/>
            <person name="Shefchek K.A."/>
            <person name="Das S.P."/>
            <person name="Tettelin H."/>
        </authorList>
    </citation>
    <scope>NUCLEOTIDE SEQUENCE [LARGE SCALE GENOMIC DNA]</scope>
    <source>
        <strain evidence="1 2">21</strain>
    </source>
</reference>
<gene>
    <name evidence="1" type="ORF">I543_0274</name>
</gene>
<comment type="caution">
    <text evidence="1">The sequence shown here is derived from an EMBL/GenBank/DDBJ whole genome shotgun (WGS) entry which is preliminary data.</text>
</comment>
<evidence type="ECO:0000313" key="2">
    <source>
        <dbReference type="Proteomes" id="UP000020103"/>
    </source>
</evidence>
<protein>
    <submittedName>
        <fullName evidence="1">Uncharacterized protein</fullName>
    </submittedName>
</protein>